<name>A0A085V6P2_PSESX</name>
<reference evidence="1 2" key="1">
    <citation type="submission" date="2014-07" db="EMBL/GenBank/DDBJ databases">
        <title>Draft Genome Sequences of Environmental Pseudomonas syringae strains.</title>
        <authorList>
            <person name="Baltrus D.A."/>
            <person name="Berge O."/>
            <person name="Morris C."/>
        </authorList>
    </citation>
    <scope>NUCLEOTIDE SEQUENCE [LARGE SCALE GENOMIC DNA]</scope>
    <source>
        <strain evidence="1 2">CEB003</strain>
    </source>
</reference>
<proteinExistence type="predicted"/>
<accession>A0A085V6P2</accession>
<dbReference type="Proteomes" id="UP000028643">
    <property type="component" value="Unassembled WGS sequence"/>
</dbReference>
<sequence>MSAINQQRVTVVLKPRPDEDLSAAMSFLTLGSTVQIGRVGAVVASIGEGDQLHEVELLQNQVTLAEAAMRRGALMHDESHLPALQRVISEVPGLYLEVSDQIKQKALDDGDSEEEAEQKAGQAIRTLIIFKKRLEKLLEPDLLTTQTPGSLITENPVVAESVHIDKRVKAAVAETSFLTIVFKLPTLSAAAPLIAQLPYGQKALGTNAEVFGLTTGNLMESMQ</sequence>
<evidence type="ECO:0000313" key="1">
    <source>
        <dbReference type="EMBL" id="KFE51105.1"/>
    </source>
</evidence>
<organism evidence="1 2">
    <name type="scientific">Pseudomonas syringae</name>
    <dbReference type="NCBI Taxonomy" id="317"/>
    <lineage>
        <taxon>Bacteria</taxon>
        <taxon>Pseudomonadati</taxon>
        <taxon>Pseudomonadota</taxon>
        <taxon>Gammaproteobacteria</taxon>
        <taxon>Pseudomonadales</taxon>
        <taxon>Pseudomonadaceae</taxon>
        <taxon>Pseudomonas</taxon>
    </lineage>
</organism>
<dbReference type="RefSeq" id="WP_047575557.1">
    <property type="nucleotide sequence ID" value="NZ_JPQT01000106.1"/>
</dbReference>
<comment type="caution">
    <text evidence="1">The sequence shown here is derived from an EMBL/GenBank/DDBJ whole genome shotgun (WGS) entry which is preliminary data.</text>
</comment>
<evidence type="ECO:0000313" key="2">
    <source>
        <dbReference type="Proteomes" id="UP000028643"/>
    </source>
</evidence>
<gene>
    <name evidence="1" type="ORF">IV02_13925</name>
</gene>
<dbReference type="PATRIC" id="fig|317.174.peg.2855"/>
<protein>
    <submittedName>
        <fullName evidence="1">Uncharacterized protein</fullName>
    </submittedName>
</protein>
<dbReference type="AlphaFoldDB" id="A0A085V6P2"/>
<dbReference type="EMBL" id="JPQT01000106">
    <property type="protein sequence ID" value="KFE51105.1"/>
    <property type="molecule type" value="Genomic_DNA"/>
</dbReference>